<dbReference type="AlphaFoldDB" id="A0AAX1ECU8"/>
<evidence type="ECO:0000313" key="1">
    <source>
        <dbReference type="EMBL" id="QBR82926.1"/>
    </source>
</evidence>
<dbReference type="EMBL" id="CP038254">
    <property type="protein sequence ID" value="QBR82926.1"/>
    <property type="molecule type" value="Genomic_DNA"/>
</dbReference>
<dbReference type="RefSeq" id="WP_135059442.1">
    <property type="nucleotide sequence ID" value="NZ_CP038254.1"/>
</dbReference>
<accession>A0AAX1ECU8</accession>
<proteinExistence type="predicted"/>
<dbReference type="Proteomes" id="UP000295517">
    <property type="component" value="Chromosome"/>
</dbReference>
<organism evidence="1 2">
    <name type="scientific">Legionella israelensis</name>
    <dbReference type="NCBI Taxonomy" id="454"/>
    <lineage>
        <taxon>Bacteria</taxon>
        <taxon>Pseudomonadati</taxon>
        <taxon>Pseudomonadota</taxon>
        <taxon>Gammaproteobacteria</taxon>
        <taxon>Legionellales</taxon>
        <taxon>Legionellaceae</taxon>
        <taxon>Legionella</taxon>
    </lineage>
</organism>
<name>A0AAX1ECU8_9GAMM</name>
<reference evidence="1 2" key="1">
    <citation type="submission" date="2019-03" db="EMBL/GenBank/DDBJ databases">
        <title>Diverse conjugative elements silence natural transformation in Legionella species.</title>
        <authorList>
            <person name="Durieux I."/>
            <person name="Ginevra C."/>
            <person name="Attaiech L."/>
            <person name="Picq K."/>
            <person name="Juan P.A."/>
            <person name="Jarraud S."/>
            <person name="Charpentier X."/>
        </authorList>
    </citation>
    <scope>NUCLEOTIDE SEQUENCE [LARGE SCALE GENOMIC DNA]</scope>
    <source>
        <strain evidence="1 2">HL-0427-4011</strain>
    </source>
</reference>
<evidence type="ECO:0000313" key="2">
    <source>
        <dbReference type="Proteomes" id="UP000295517"/>
    </source>
</evidence>
<gene>
    <name evidence="1" type="ORF">E3983_00265</name>
</gene>
<protein>
    <submittedName>
        <fullName evidence="1">Uncharacterized protein</fullName>
    </submittedName>
</protein>
<sequence>MSNKLIKNIQRNPNKVLKELAMPIYSMASDEVTHNIDLNQEDYEVRMAALADSFKMIVAAQNYFSQDDLIKNYFDYREIINNWCAQTHDPKELTVAANFQGALLNELSRVLLMQLNEKKEDVFFKLDLLNNDDSARVILPFLTDTKSRNLGY</sequence>